<name>A0AA38IXG8_9CUCU</name>
<dbReference type="Pfam" id="PF12796">
    <property type="entry name" value="Ank_2"/>
    <property type="match status" value="1"/>
</dbReference>
<feature type="repeat" description="ANK" evidence="3">
    <location>
        <begin position="1182"/>
        <end position="1214"/>
    </location>
</feature>
<dbReference type="PROSITE" id="PS50297">
    <property type="entry name" value="ANK_REP_REGION"/>
    <property type="match status" value="3"/>
</dbReference>
<evidence type="ECO:0000313" key="4">
    <source>
        <dbReference type="EMBL" id="KAJ3662067.1"/>
    </source>
</evidence>
<feature type="repeat" description="ANK" evidence="3">
    <location>
        <begin position="1149"/>
        <end position="1181"/>
    </location>
</feature>
<dbReference type="InterPro" id="IPR027417">
    <property type="entry name" value="P-loop_NTPase"/>
</dbReference>
<keyword evidence="1" id="KW-0677">Repeat</keyword>
<evidence type="ECO:0000256" key="3">
    <source>
        <dbReference type="PROSITE-ProRule" id="PRU00023"/>
    </source>
</evidence>
<accession>A0AA38IXG8</accession>
<dbReference type="PANTHER" id="PTHR24193:SF121">
    <property type="entry name" value="ADA2A-CONTAINING COMPLEX COMPONENT 3, ISOFORM D"/>
    <property type="match status" value="1"/>
</dbReference>
<organism evidence="4 5">
    <name type="scientific">Zophobas morio</name>
    <dbReference type="NCBI Taxonomy" id="2755281"/>
    <lineage>
        <taxon>Eukaryota</taxon>
        <taxon>Metazoa</taxon>
        <taxon>Ecdysozoa</taxon>
        <taxon>Arthropoda</taxon>
        <taxon>Hexapoda</taxon>
        <taxon>Insecta</taxon>
        <taxon>Pterygota</taxon>
        <taxon>Neoptera</taxon>
        <taxon>Endopterygota</taxon>
        <taxon>Coleoptera</taxon>
        <taxon>Polyphaga</taxon>
        <taxon>Cucujiformia</taxon>
        <taxon>Tenebrionidae</taxon>
        <taxon>Zophobas</taxon>
    </lineage>
</organism>
<proteinExistence type="predicted"/>
<dbReference type="InterPro" id="IPR036770">
    <property type="entry name" value="Ankyrin_rpt-contain_sf"/>
</dbReference>
<dbReference type="GO" id="GO:0000976">
    <property type="term" value="F:transcription cis-regulatory region binding"/>
    <property type="evidence" value="ECO:0007669"/>
    <property type="project" value="TreeGrafter"/>
</dbReference>
<dbReference type="PANTHER" id="PTHR24193">
    <property type="entry name" value="ANKYRIN REPEAT PROTEIN"/>
    <property type="match status" value="1"/>
</dbReference>
<evidence type="ECO:0008006" key="6">
    <source>
        <dbReference type="Google" id="ProtNLM"/>
    </source>
</evidence>
<dbReference type="PROSITE" id="PS50088">
    <property type="entry name" value="ANK_REPEAT"/>
    <property type="match status" value="4"/>
</dbReference>
<keyword evidence="5" id="KW-1185">Reference proteome</keyword>
<gene>
    <name evidence="4" type="ORF">Zmor_006431</name>
</gene>
<dbReference type="EMBL" id="JALNTZ010000002">
    <property type="protein sequence ID" value="KAJ3662067.1"/>
    <property type="molecule type" value="Genomic_DNA"/>
</dbReference>
<dbReference type="Gene3D" id="1.25.40.20">
    <property type="entry name" value="Ankyrin repeat-containing domain"/>
    <property type="match status" value="1"/>
</dbReference>
<sequence>MFKKRPGTTDKGKDYEHLYIASLVLKLIIDETVENFYLSSNDDEFGSFDDVVVKIILKDRTETYAVQLKHVTRKVVLIERLNSPSGEFSIEKYYENFKKHEKLKEPSVKMVLFTNCKLNTEHLNRFKFGKLTPCEQNNLISYSEGSCYTFEASEDNLEKYELFFKNLCLCSDQPDVRQLKKEIFETLETQFGSNESVCREYVDFITQWSMKEGDKFKLNQTWMKHVIALCVFSPFTKPLSFVEGKSVNDKEKIFREAVSKCDLAVIDEHNFERIESIWSDVVDDLDDVESTSKINNLYELIEDDISTKASLYSADLLKVSRLMWLLGKSPLVVEGCPQVYQAIKTCQAQNLIILDDQETFNDKIVERETFLLQNLSDLKKHRQLYEEIITNFTYSLEGQREIELKFLVEMCDVDNLISTDDLVEMLDAPLLIGNLQEVLPPSHIERRLTKILIDVDFLKNIDPNVVALIDSVTNVNSFQQNLSDVVVTIINDVDKIQDTIHSLKIYITSETDISHEKFDTLCKKNSDFQFHHFKYLDEHRLEWLRSENCECFEKLENFQRQTEFMEFIDERQYFSESRQNINIICADPGMGKSTLMKSLKSVSFSSKWIILIYARNHPHHFRKNKSDMDKFLKYVLKITCKKYSNPLHQIVFKTMLEQDRIEVAWDGLDEASDATQMSVLSLVKTFSERNVKQWVTSRNNLKSVLENTLATFSRSIKEFDDDEQREYIRSRLQLPEEELSQTITKIRDNLMAFPNYEILGIPLQIYMLTELFLQDKEKYLDLLNYIFTVLDLYEHFVDEKFRVLYEEKKEIVLSNEQNEKLFVKEKETKMNYYKRLAASSYIYNSFVEKLFNINRSVDKEVKTFLQKIKNEGDDVGFITRIVSDDVEFAHNSYGEYFAALYLFEHRSSKARDKKFISNSRYNNIRFFLDLMLTRKCKGFVGVIYKNLAILGELTETDLKQKDVVGRDILEVACAWTKNYPIAKNNTVLKDFDFNQDWMFKDEQVEKYLNYRHVGPKFIKFSSSTSACFQKLLLFLPFLIPLYDGNHFADDYLGVVLYYAVRFDFSMIFECIENSLPLKNAYSNISPRSVLAVALYNRSRKILGKLFSEERDYFEWDYLTDLRISRMETDRMFTFVLALEEFKLEVPNSEGQLLIHYASKHRLIKTLSLLIFNGVKVDVPDRSGLLPIHYACVNAELESVEFLLKNGAKIDVPDKNGLLPIHYACKNFIFGCTIIPFLSEKGVNVDSPDPNGRLPIHYACEHGFVTEVESVVANGAKVDAPDGNGRLSMHYACLNDADWYRIIPFLIEIGAKVDSPDGDGRLPIHYACEHGNLDLVKFLVTNGAKVTVRDGDGQLPVDYASKNENFAKEITKFLTEQNEIP</sequence>
<dbReference type="Proteomes" id="UP001168821">
    <property type="component" value="Unassembled WGS sequence"/>
</dbReference>
<evidence type="ECO:0000313" key="5">
    <source>
        <dbReference type="Proteomes" id="UP001168821"/>
    </source>
</evidence>
<dbReference type="InterPro" id="IPR002110">
    <property type="entry name" value="Ankyrin_rpt"/>
</dbReference>
<evidence type="ECO:0000256" key="2">
    <source>
        <dbReference type="ARBA" id="ARBA00023043"/>
    </source>
</evidence>
<reference evidence="4" key="1">
    <citation type="journal article" date="2023" name="G3 (Bethesda)">
        <title>Whole genome assemblies of Zophobas morio and Tenebrio molitor.</title>
        <authorList>
            <person name="Kaur S."/>
            <person name="Stinson S.A."/>
            <person name="diCenzo G.C."/>
        </authorList>
    </citation>
    <scope>NUCLEOTIDE SEQUENCE</scope>
    <source>
        <strain evidence="4">QUZm001</strain>
    </source>
</reference>
<feature type="repeat" description="ANK" evidence="3">
    <location>
        <begin position="1250"/>
        <end position="1282"/>
    </location>
</feature>
<dbReference type="GO" id="GO:0005634">
    <property type="term" value="C:nucleus"/>
    <property type="evidence" value="ECO:0007669"/>
    <property type="project" value="TreeGrafter"/>
</dbReference>
<evidence type="ECO:0000256" key="1">
    <source>
        <dbReference type="ARBA" id="ARBA00022737"/>
    </source>
</evidence>
<dbReference type="GO" id="GO:0045944">
    <property type="term" value="P:positive regulation of transcription by RNA polymerase II"/>
    <property type="evidence" value="ECO:0007669"/>
    <property type="project" value="TreeGrafter"/>
</dbReference>
<comment type="caution">
    <text evidence="4">The sequence shown here is derived from an EMBL/GenBank/DDBJ whole genome shotgun (WGS) entry which is preliminary data.</text>
</comment>
<dbReference type="Gene3D" id="3.40.50.300">
    <property type="entry name" value="P-loop containing nucleotide triphosphate hydrolases"/>
    <property type="match status" value="1"/>
</dbReference>
<dbReference type="SUPFAM" id="SSF48403">
    <property type="entry name" value="Ankyrin repeat"/>
    <property type="match status" value="1"/>
</dbReference>
<dbReference type="InterPro" id="IPR050663">
    <property type="entry name" value="Ankyrin-SOCS_Box"/>
</dbReference>
<dbReference type="SMART" id="SM00248">
    <property type="entry name" value="ANK"/>
    <property type="match status" value="6"/>
</dbReference>
<protein>
    <recommendedName>
        <fullName evidence="6">NACHT domain-containing protein</fullName>
    </recommendedName>
</protein>
<keyword evidence="2 3" id="KW-0040">ANK repeat</keyword>
<dbReference type="Pfam" id="PF13857">
    <property type="entry name" value="Ank_5"/>
    <property type="match status" value="1"/>
</dbReference>
<feature type="repeat" description="ANK" evidence="3">
    <location>
        <begin position="1318"/>
        <end position="1350"/>
    </location>
</feature>